<reference evidence="2" key="1">
    <citation type="submission" date="2016-10" db="EMBL/GenBank/DDBJ databases">
        <authorList>
            <person name="Varghese N."/>
            <person name="Submissions S."/>
        </authorList>
    </citation>
    <scope>NUCLEOTIDE SEQUENCE [LARGE SCALE GENOMIC DNA]</scope>
    <source>
        <strain evidence="2">DSM 18579</strain>
    </source>
</reference>
<dbReference type="EMBL" id="FOHV01000011">
    <property type="protein sequence ID" value="SET20238.1"/>
    <property type="molecule type" value="Genomic_DNA"/>
</dbReference>
<organism evidence="1 2">
    <name type="scientific">Thorsellia anophelis DSM 18579</name>
    <dbReference type="NCBI Taxonomy" id="1123402"/>
    <lineage>
        <taxon>Bacteria</taxon>
        <taxon>Pseudomonadati</taxon>
        <taxon>Pseudomonadota</taxon>
        <taxon>Gammaproteobacteria</taxon>
        <taxon>Enterobacterales</taxon>
        <taxon>Thorselliaceae</taxon>
        <taxon>Thorsellia</taxon>
    </lineage>
</organism>
<gene>
    <name evidence="1" type="ORF">SAMN02583745_01664</name>
</gene>
<evidence type="ECO:0000313" key="1">
    <source>
        <dbReference type="EMBL" id="SET20238.1"/>
    </source>
</evidence>
<dbReference type="AlphaFoldDB" id="A0A1I0CM06"/>
<dbReference type="Proteomes" id="UP000242642">
    <property type="component" value="Unassembled WGS sequence"/>
</dbReference>
<accession>A0A1I0CM06</accession>
<evidence type="ECO:0000313" key="2">
    <source>
        <dbReference type="Proteomes" id="UP000242642"/>
    </source>
</evidence>
<keyword evidence="2" id="KW-1185">Reference proteome</keyword>
<evidence type="ECO:0008006" key="3">
    <source>
        <dbReference type="Google" id="ProtNLM"/>
    </source>
</evidence>
<name>A0A1I0CM06_9GAMM</name>
<proteinExistence type="predicted"/>
<sequence>MDSSPLTQHCGKIYTLLIISGEYLKKYRCIGIDMAKNIIQVCAIVHNEKRFLNKDLSRAEVIKFFNGCEPYLIG</sequence>
<protein>
    <recommendedName>
        <fullName evidence="3">Transposase</fullName>
    </recommendedName>
</protein>